<evidence type="ECO:0000313" key="5">
    <source>
        <dbReference type="Proteomes" id="UP000010798"/>
    </source>
</evidence>
<dbReference type="Pfam" id="PF05569">
    <property type="entry name" value="Peptidase_M56"/>
    <property type="match status" value="1"/>
</dbReference>
<feature type="transmembrane region" description="Helical" evidence="1">
    <location>
        <begin position="36"/>
        <end position="56"/>
    </location>
</feature>
<organism evidence="4 5">
    <name type="scientific">Singulisphaera acidiphila (strain ATCC BAA-1392 / DSM 18658 / VKM B-2454 / MOB10)</name>
    <dbReference type="NCBI Taxonomy" id="886293"/>
    <lineage>
        <taxon>Bacteria</taxon>
        <taxon>Pseudomonadati</taxon>
        <taxon>Planctomycetota</taxon>
        <taxon>Planctomycetia</taxon>
        <taxon>Isosphaerales</taxon>
        <taxon>Isosphaeraceae</taxon>
        <taxon>Singulisphaera</taxon>
    </lineage>
</organism>
<evidence type="ECO:0000313" key="4">
    <source>
        <dbReference type="EMBL" id="AGA30615.1"/>
    </source>
</evidence>
<dbReference type="Pfam" id="PF07596">
    <property type="entry name" value="SBP_bac_10"/>
    <property type="match status" value="1"/>
</dbReference>
<dbReference type="EMBL" id="CP003364">
    <property type="protein sequence ID" value="AGA30615.1"/>
    <property type="molecule type" value="Genomic_DNA"/>
</dbReference>
<keyword evidence="1" id="KW-1133">Transmembrane helix</keyword>
<dbReference type="InterPro" id="IPR052173">
    <property type="entry name" value="Beta-lactam_resp_regulator"/>
</dbReference>
<name>L0DP71_SINAD</name>
<sequence>MNGLGVLLVEAMVRVTALAAVGVMLALILRRRGPAAGVLVTMTTLLGLVAVSAASLSPWPRFWSIDVDTAVPHSPRAAVAVGPRATLRGGPEAPTVSETSDTRFVDFAREFARELLTPGVRNEPSAVAESRWRWPGWVAAVLVATSGLGIARLALALRAVRRLRRKSRPISDARLRHELAQLQAETGYSRPVELRETNDLTTPATIGWLHPALLLPPEWGDWDDNERRAVLAHELGHIFRGDYLLGLWAQVCLAVHIYHPLAHWLAARLRLEQELAADAWGARLSGGNRPYLEALARLALRRTGALESSLTAWPARPFLPTRGTLLRRIEMLREANPNPLRTNALPLIGRVLTVAAIAVVGLLVAGIRGPATTAIAQQQEARPNVDVAQAEQDDAGTAVFDLTHAPVNTMMAVVGRPAEILRRPEFQPVAALFNESFQNPWASAVKLKVDEVDGVALLFLRGRNEVRQSGQLPAPTVILHSIKPQDWNAVARLSAKDREVVPFEGLSYTRSKTALNGAGFFTPDNRTIVIGDEDALKQMIAARKGGPVRHAWDGAWSRVKKGQVAFAIDPIWVLAQVPAGEPGSQRSPLGGYAGTLAPLLEKATGYAVGFDMDDGFGVDLVGTCSSDDGAKQVSETMRALITLAKNALPGLKQQVMTQPVPTREASLRLFSLAESLLAAARAEVEGGEPIVRLHSESRGDGASAVQLFLPAVVAARSAAQRSQSQHNLKRLLLGMHNYYDTYGHLIPAVIRPDDGKPPYSWRVAILPFIEQNDLFKEYNFNEPWDSVSNRKLIEKMPQIYRSPSDSSGNNAYFVPTGGLTLFPPSNPGVKFAEVTDGLSNTIMVVEAKREIPWTKPEDLEYDPSKPMPEFGGFTHEGFNSGFADGSVHFISSRIEPQLLKALLSRNGGEVINLNGLQANPATPQTAAPLKR</sequence>
<evidence type="ECO:0000259" key="3">
    <source>
        <dbReference type="Pfam" id="PF07596"/>
    </source>
</evidence>
<keyword evidence="1" id="KW-0472">Membrane</keyword>
<keyword evidence="1" id="KW-0812">Transmembrane</keyword>
<feature type="domain" description="Peptidase M56" evidence="2">
    <location>
        <begin position="138"/>
        <end position="296"/>
    </location>
</feature>
<dbReference type="Proteomes" id="UP000010798">
    <property type="component" value="Chromosome"/>
</dbReference>
<dbReference type="InterPro" id="IPR008756">
    <property type="entry name" value="Peptidase_M56"/>
</dbReference>
<evidence type="ECO:0000259" key="2">
    <source>
        <dbReference type="Pfam" id="PF05569"/>
    </source>
</evidence>
<dbReference type="AlphaFoldDB" id="L0DP71"/>
<keyword evidence="5" id="KW-1185">Reference proteome</keyword>
<dbReference type="KEGG" id="saci:Sinac_6540"/>
<gene>
    <name evidence="4" type="ordered locus">Sinac_6540</name>
</gene>
<dbReference type="PANTHER" id="PTHR34978:SF3">
    <property type="entry name" value="SLR0241 PROTEIN"/>
    <property type="match status" value="1"/>
</dbReference>
<dbReference type="CDD" id="cd07341">
    <property type="entry name" value="M56_BlaR1_MecR1_like"/>
    <property type="match status" value="1"/>
</dbReference>
<feature type="transmembrane region" description="Helical" evidence="1">
    <location>
        <begin position="137"/>
        <end position="160"/>
    </location>
</feature>
<dbReference type="STRING" id="886293.Sinac_6540"/>
<evidence type="ECO:0000256" key="1">
    <source>
        <dbReference type="SAM" id="Phobius"/>
    </source>
</evidence>
<reference evidence="4 5" key="1">
    <citation type="submission" date="2012-02" db="EMBL/GenBank/DDBJ databases">
        <title>Complete sequence of chromosome of Singulisphaera acidiphila DSM 18658.</title>
        <authorList>
            <consortium name="US DOE Joint Genome Institute (JGI-PGF)"/>
            <person name="Lucas S."/>
            <person name="Copeland A."/>
            <person name="Lapidus A."/>
            <person name="Glavina del Rio T."/>
            <person name="Dalin E."/>
            <person name="Tice H."/>
            <person name="Bruce D."/>
            <person name="Goodwin L."/>
            <person name="Pitluck S."/>
            <person name="Peters L."/>
            <person name="Ovchinnikova G."/>
            <person name="Chertkov O."/>
            <person name="Kyrpides N."/>
            <person name="Mavromatis K."/>
            <person name="Ivanova N."/>
            <person name="Brettin T."/>
            <person name="Detter J.C."/>
            <person name="Han C."/>
            <person name="Larimer F."/>
            <person name="Land M."/>
            <person name="Hauser L."/>
            <person name="Markowitz V."/>
            <person name="Cheng J.-F."/>
            <person name="Hugenholtz P."/>
            <person name="Woyke T."/>
            <person name="Wu D."/>
            <person name="Tindall B."/>
            <person name="Pomrenke H."/>
            <person name="Brambilla E."/>
            <person name="Klenk H.-P."/>
            <person name="Eisen J.A."/>
        </authorList>
    </citation>
    <scope>NUCLEOTIDE SEQUENCE [LARGE SCALE GENOMIC DNA]</scope>
    <source>
        <strain evidence="5">ATCC BAA-1392 / DSM 18658 / VKM B-2454 / MOB10</strain>
    </source>
</reference>
<protein>
    <submittedName>
        <fullName evidence="4">Antirepressor regulating drug resistance protein</fullName>
    </submittedName>
</protein>
<dbReference type="PANTHER" id="PTHR34978">
    <property type="entry name" value="POSSIBLE SENSOR-TRANSDUCER PROTEIN BLAR"/>
    <property type="match status" value="1"/>
</dbReference>
<accession>L0DP71</accession>
<feature type="transmembrane region" description="Helical" evidence="1">
    <location>
        <begin position="347"/>
        <end position="367"/>
    </location>
</feature>
<feature type="transmembrane region" description="Helical" evidence="1">
    <location>
        <begin position="6"/>
        <end position="29"/>
    </location>
</feature>
<dbReference type="eggNOG" id="COG4219">
    <property type="taxonomic scope" value="Bacteria"/>
</dbReference>
<proteinExistence type="predicted"/>
<dbReference type="RefSeq" id="WP_015249698.1">
    <property type="nucleotide sequence ID" value="NC_019892.1"/>
</dbReference>
<dbReference type="InterPro" id="IPR011453">
    <property type="entry name" value="DUF1559"/>
</dbReference>
<feature type="domain" description="DUF1559" evidence="3">
    <location>
        <begin position="714"/>
        <end position="810"/>
    </location>
</feature>
<dbReference type="HOGENOM" id="CLU_314204_0_0_0"/>
<dbReference type="OrthoDB" id="285651at2"/>